<name>A0A7D5KTE8_9EURY</name>
<organism evidence="2 3">
    <name type="scientific">Natrinema halophilum</name>
    <dbReference type="NCBI Taxonomy" id="1699371"/>
    <lineage>
        <taxon>Archaea</taxon>
        <taxon>Methanobacteriati</taxon>
        <taxon>Methanobacteriota</taxon>
        <taxon>Stenosarchaea group</taxon>
        <taxon>Halobacteria</taxon>
        <taxon>Halobacteriales</taxon>
        <taxon>Natrialbaceae</taxon>
        <taxon>Natrinema</taxon>
    </lineage>
</organism>
<dbReference type="Pfam" id="PF01425">
    <property type="entry name" value="Amidase"/>
    <property type="match status" value="1"/>
</dbReference>
<dbReference type="Proteomes" id="UP000509241">
    <property type="component" value="Chromosome"/>
</dbReference>
<evidence type="ECO:0000313" key="3">
    <source>
        <dbReference type="Proteomes" id="UP000509241"/>
    </source>
</evidence>
<gene>
    <name evidence="2" type="ORF">HYG82_20190</name>
</gene>
<reference evidence="2 3" key="1">
    <citation type="submission" date="2020-07" db="EMBL/GenBank/DDBJ databases">
        <authorList>
            <person name="Cui H."/>
        </authorList>
    </citation>
    <scope>NUCLEOTIDE SEQUENCE [LARGE SCALE GENOMIC DNA]</scope>
    <source>
        <strain evidence="2 3">YPL8</strain>
    </source>
</reference>
<dbReference type="PANTHER" id="PTHR42678:SF5">
    <property type="entry name" value="GLUTAMYL-TRNA(GLN) AMIDOTRANSFERASE SUBUNIT A"/>
    <property type="match status" value="1"/>
</dbReference>
<feature type="domain" description="Amidase" evidence="1">
    <location>
        <begin position="10"/>
        <end position="452"/>
    </location>
</feature>
<proteinExistence type="predicted"/>
<dbReference type="KEGG" id="haly:HYG82_20190"/>
<dbReference type="SUPFAM" id="SSF75304">
    <property type="entry name" value="Amidase signature (AS) enzymes"/>
    <property type="match status" value="1"/>
</dbReference>
<accession>A0A7D5KTE8</accession>
<dbReference type="EMBL" id="CP058601">
    <property type="protein sequence ID" value="QLG51297.1"/>
    <property type="molecule type" value="Genomic_DNA"/>
</dbReference>
<dbReference type="AlphaFoldDB" id="A0A7D5KTE8"/>
<dbReference type="OrthoDB" id="359273at2157"/>
<dbReference type="InterPro" id="IPR036928">
    <property type="entry name" value="AS_sf"/>
</dbReference>
<dbReference type="Gene3D" id="3.90.1300.10">
    <property type="entry name" value="Amidase signature (AS) domain"/>
    <property type="match status" value="1"/>
</dbReference>
<evidence type="ECO:0000259" key="1">
    <source>
        <dbReference type="Pfam" id="PF01425"/>
    </source>
</evidence>
<evidence type="ECO:0000313" key="2">
    <source>
        <dbReference type="EMBL" id="QLG51297.1"/>
    </source>
</evidence>
<dbReference type="InterPro" id="IPR023631">
    <property type="entry name" value="Amidase_dom"/>
</dbReference>
<sequence>MAAGELTCRDLVAEYLERIDAYDRDGPELSSIVTVADGALERAAELDEAFNEHRTVGPLHGIPVLVKDQVETAGTRTTFGSAAFADYVPSTDATIVRKLRDAGAIVLAKTNLPDWGASWFGHSSVRGQTKNPYAPAHDPGGSSAGTGAATAANLGTIGIGGDTGGSIRIPASCCNLYGLRVTTGLISRRGIAPLVDRQDTAGPMTRTVEDLARLLDVLVGFDPDDEWTGVEALADVDASYTTALDQTALEGARLGVLRSSFGEMPEAEPVNDVVDAALETMDAAGAKLIDPIEIPELHSQLSDSALFAHQARANIDEFLARRDTAPVDSIDEVYESGAYHDDLQLFEQLADGPADPTDDPEYWHRVAAQGALRRAILHVFAAEDLDAMVFPSVQVPPPAIDHLSDGVVYRTNTVIASQSSCPAISIPAGFTDDGLPVGVELLGAPYAERNLLGLASAFEATADTRRPPQSAPALSE</sequence>
<dbReference type="PANTHER" id="PTHR42678">
    <property type="entry name" value="AMIDASE"/>
    <property type="match status" value="1"/>
</dbReference>
<keyword evidence="3" id="KW-1185">Reference proteome</keyword>
<protein>
    <submittedName>
        <fullName evidence="2">Amidase</fullName>
    </submittedName>
</protein>